<reference evidence="9" key="1">
    <citation type="submission" date="2016-02" db="EMBL/GenBank/DDBJ databases">
        <authorList>
            <person name="Schultz-Johansen M."/>
            <person name="Glaring M.A."/>
            <person name="Bech P.K."/>
            <person name="Stougaard P."/>
        </authorList>
    </citation>
    <scope>NUCLEOTIDE SEQUENCE [LARGE SCALE GENOMIC DNA]</scope>
    <source>
        <strain evidence="9">S66</strain>
    </source>
</reference>
<dbReference type="Gene3D" id="1.10.3330.10">
    <property type="entry name" value="Oxo-4-hydroxy-4-carboxy-5-ureidoimidazoline decarboxylase"/>
    <property type="match status" value="1"/>
</dbReference>
<dbReference type="OrthoDB" id="9800909at2"/>
<dbReference type="Pfam" id="PF09349">
    <property type="entry name" value="OHCU_decarbox"/>
    <property type="match status" value="1"/>
</dbReference>
<dbReference type="InterPro" id="IPR017595">
    <property type="entry name" value="OHCU_decarboxylase-2"/>
</dbReference>
<dbReference type="SUPFAM" id="SSF158694">
    <property type="entry name" value="UraD-Like"/>
    <property type="match status" value="1"/>
</dbReference>
<dbReference type="NCBIfam" id="NF010372">
    <property type="entry name" value="PRK13798.1"/>
    <property type="match status" value="1"/>
</dbReference>
<evidence type="ECO:0000256" key="6">
    <source>
        <dbReference type="ARBA" id="ARBA00023239"/>
    </source>
</evidence>
<keyword evidence="4" id="KW-0659">Purine metabolism</keyword>
<evidence type="ECO:0000256" key="1">
    <source>
        <dbReference type="ARBA" id="ARBA00001163"/>
    </source>
</evidence>
<dbReference type="InterPro" id="IPR036778">
    <property type="entry name" value="OHCU_decarboxylase_sf"/>
</dbReference>
<evidence type="ECO:0000256" key="5">
    <source>
        <dbReference type="ARBA" id="ARBA00022793"/>
    </source>
</evidence>
<dbReference type="RefSeq" id="WP_068375972.1">
    <property type="nucleotide sequence ID" value="NZ_LSNE01000005.1"/>
</dbReference>
<evidence type="ECO:0000259" key="7">
    <source>
        <dbReference type="Pfam" id="PF09349"/>
    </source>
</evidence>
<comment type="catalytic activity">
    <reaction evidence="1">
        <text>5-hydroxy-2-oxo-4-ureido-2,5-dihydro-1H-imidazole-5-carboxylate + H(+) = (S)-allantoin + CO2</text>
        <dbReference type="Rhea" id="RHEA:26301"/>
        <dbReference type="ChEBI" id="CHEBI:15378"/>
        <dbReference type="ChEBI" id="CHEBI:15678"/>
        <dbReference type="ChEBI" id="CHEBI:16526"/>
        <dbReference type="ChEBI" id="CHEBI:58639"/>
        <dbReference type="EC" id="4.1.1.97"/>
    </reaction>
</comment>
<organism evidence="8 9">
    <name type="scientific">Paraglaciecola hydrolytica</name>
    <dbReference type="NCBI Taxonomy" id="1799789"/>
    <lineage>
        <taxon>Bacteria</taxon>
        <taxon>Pseudomonadati</taxon>
        <taxon>Pseudomonadota</taxon>
        <taxon>Gammaproteobacteria</taxon>
        <taxon>Alteromonadales</taxon>
        <taxon>Alteromonadaceae</taxon>
        <taxon>Paraglaciecola</taxon>
    </lineage>
</organism>
<evidence type="ECO:0000313" key="9">
    <source>
        <dbReference type="Proteomes" id="UP000070299"/>
    </source>
</evidence>
<evidence type="ECO:0000256" key="3">
    <source>
        <dbReference type="ARBA" id="ARBA00012257"/>
    </source>
</evidence>
<dbReference type="GO" id="GO:0006144">
    <property type="term" value="P:purine nucleobase metabolic process"/>
    <property type="evidence" value="ECO:0007669"/>
    <property type="project" value="UniProtKB-KW"/>
</dbReference>
<name>A0A136A1H8_9ALTE</name>
<dbReference type="GO" id="GO:0019628">
    <property type="term" value="P:urate catabolic process"/>
    <property type="evidence" value="ECO:0007669"/>
    <property type="project" value="TreeGrafter"/>
</dbReference>
<accession>A0A136A1H8</accession>
<comment type="pathway">
    <text evidence="2">Purine metabolism; urate degradation; (S)-allantoin from urate: step 3/3.</text>
</comment>
<gene>
    <name evidence="8" type="ORF">AX660_12625</name>
</gene>
<comment type="caution">
    <text evidence="8">The sequence shown here is derived from an EMBL/GenBank/DDBJ whole genome shotgun (WGS) entry which is preliminary data.</text>
</comment>
<dbReference type="PANTHER" id="PTHR43466">
    <property type="entry name" value="2-OXO-4-HYDROXY-4-CARBOXY-5-UREIDOIMIDAZOLINE DECARBOXYLASE-RELATED"/>
    <property type="match status" value="1"/>
</dbReference>
<dbReference type="EMBL" id="LSNE01000005">
    <property type="protein sequence ID" value="KXI29010.1"/>
    <property type="molecule type" value="Genomic_DNA"/>
</dbReference>
<keyword evidence="5" id="KW-0210">Decarboxylase</keyword>
<proteinExistence type="predicted"/>
<keyword evidence="9" id="KW-1185">Reference proteome</keyword>
<sequence length="168" mass="18750">MTLNDLNKMNNDEAFTWFSQCCVAAYWCELMVESMPYKDLASLLDHSQTAWQQCKESDYLEAFEGHPMIGDVATLRAKYAATKNLASNEQQGASIADEATLQTLHKLNHDYLDKHGFIFIICATGLSAQTMLNALQSRIVNDTATEIALAAAEQLKITQLRINKGLQD</sequence>
<dbReference type="GO" id="GO:0051997">
    <property type="term" value="F:2-oxo-4-hydroxy-4-carboxy-5-ureidoimidazoline decarboxylase activity"/>
    <property type="evidence" value="ECO:0007669"/>
    <property type="project" value="UniProtKB-EC"/>
</dbReference>
<dbReference type="InterPro" id="IPR018020">
    <property type="entry name" value="OHCU_decarboxylase"/>
</dbReference>
<keyword evidence="6" id="KW-0456">Lyase</keyword>
<dbReference type="EC" id="4.1.1.97" evidence="3"/>
<protein>
    <recommendedName>
        <fullName evidence="3">2-oxo-4-hydroxy-4-carboxy-5-ureidoimidazoline decarboxylase</fullName>
        <ecNumber evidence="3">4.1.1.97</ecNumber>
    </recommendedName>
</protein>
<evidence type="ECO:0000256" key="4">
    <source>
        <dbReference type="ARBA" id="ARBA00022631"/>
    </source>
</evidence>
<feature type="domain" description="Oxo-4-hydroxy-4-carboxy-5-ureidoimidazoline decarboxylase" evidence="7">
    <location>
        <begin position="7"/>
        <end position="163"/>
    </location>
</feature>
<evidence type="ECO:0000313" key="8">
    <source>
        <dbReference type="EMBL" id="KXI29010.1"/>
    </source>
</evidence>
<dbReference type="NCBIfam" id="TIGR03180">
    <property type="entry name" value="UraD_2"/>
    <property type="match status" value="1"/>
</dbReference>
<dbReference type="AlphaFoldDB" id="A0A136A1H8"/>
<dbReference type="STRING" id="1799789.AX660_12625"/>
<dbReference type="Proteomes" id="UP000070299">
    <property type="component" value="Unassembled WGS sequence"/>
</dbReference>
<dbReference type="PANTHER" id="PTHR43466:SF1">
    <property type="entry name" value="2-OXO-4-HYDROXY-4-CARBOXY-5-UREIDOIMIDAZOLINE DECARBOXYLASE-RELATED"/>
    <property type="match status" value="1"/>
</dbReference>
<evidence type="ECO:0000256" key="2">
    <source>
        <dbReference type="ARBA" id="ARBA00004754"/>
    </source>
</evidence>